<feature type="transmembrane region" description="Helical" evidence="7">
    <location>
        <begin position="150"/>
        <end position="169"/>
    </location>
</feature>
<dbReference type="Gene3D" id="3.40.720.10">
    <property type="entry name" value="Alkaline Phosphatase, subunit A"/>
    <property type="match status" value="1"/>
</dbReference>
<dbReference type="KEGG" id="xcl:G4Z02_03055"/>
<dbReference type="Proteomes" id="UP000514720">
    <property type="component" value="Chromosome"/>
</dbReference>
<evidence type="ECO:0000313" key="10">
    <source>
        <dbReference type="Proteomes" id="UP000514720"/>
    </source>
</evidence>
<keyword evidence="4 7" id="KW-0812">Transmembrane</keyword>
<feature type="transmembrane region" description="Helical" evidence="7">
    <location>
        <begin position="12"/>
        <end position="33"/>
    </location>
</feature>
<protein>
    <submittedName>
        <fullName evidence="9">LTA synthase family protein</fullName>
    </submittedName>
</protein>
<evidence type="ECO:0000256" key="7">
    <source>
        <dbReference type="SAM" id="Phobius"/>
    </source>
</evidence>
<dbReference type="InterPro" id="IPR017850">
    <property type="entry name" value="Alkaline_phosphatase_core_sf"/>
</dbReference>
<dbReference type="GO" id="GO:0005886">
    <property type="term" value="C:plasma membrane"/>
    <property type="evidence" value="ECO:0007669"/>
    <property type="project" value="UniProtKB-SubCell"/>
</dbReference>
<gene>
    <name evidence="9" type="ORF">G4Z02_03055</name>
</gene>
<dbReference type="Gene3D" id="3.30.1120.170">
    <property type="match status" value="1"/>
</dbReference>
<comment type="subcellular location">
    <subcellularLocation>
        <location evidence="1">Cell membrane</location>
        <topology evidence="1">Multi-pass membrane protein</topology>
    </subcellularLocation>
</comment>
<keyword evidence="5 7" id="KW-1133">Transmembrane helix</keyword>
<keyword evidence="10" id="KW-1185">Reference proteome</keyword>
<evidence type="ECO:0000256" key="3">
    <source>
        <dbReference type="ARBA" id="ARBA00022475"/>
    </source>
</evidence>
<evidence type="ECO:0000256" key="4">
    <source>
        <dbReference type="ARBA" id="ARBA00022692"/>
    </source>
</evidence>
<dbReference type="Pfam" id="PF00884">
    <property type="entry name" value="Sulfatase"/>
    <property type="match status" value="1"/>
</dbReference>
<dbReference type="RefSeq" id="WP_258878392.1">
    <property type="nucleotide sequence ID" value="NZ_CP048914.1"/>
</dbReference>
<evidence type="ECO:0000313" key="9">
    <source>
        <dbReference type="EMBL" id="QMS84771.1"/>
    </source>
</evidence>
<evidence type="ECO:0000256" key="2">
    <source>
        <dbReference type="ARBA" id="ARBA00004936"/>
    </source>
</evidence>
<comment type="pathway">
    <text evidence="2">Cell wall biogenesis; lipoteichoic acid biosynthesis.</text>
</comment>
<evidence type="ECO:0000256" key="6">
    <source>
        <dbReference type="ARBA" id="ARBA00023136"/>
    </source>
</evidence>
<feature type="transmembrane region" description="Helical" evidence="7">
    <location>
        <begin position="67"/>
        <end position="86"/>
    </location>
</feature>
<dbReference type="CDD" id="cd16015">
    <property type="entry name" value="LTA_synthase"/>
    <property type="match status" value="1"/>
</dbReference>
<accession>A0A7L7KPQ1</accession>
<evidence type="ECO:0000256" key="5">
    <source>
        <dbReference type="ARBA" id="ARBA00022989"/>
    </source>
</evidence>
<evidence type="ECO:0000256" key="1">
    <source>
        <dbReference type="ARBA" id="ARBA00004651"/>
    </source>
</evidence>
<keyword evidence="3" id="KW-1003">Cell membrane</keyword>
<dbReference type="PANTHER" id="PTHR47371:SF3">
    <property type="entry name" value="PHOSPHOGLYCEROL TRANSFERASE I"/>
    <property type="match status" value="1"/>
</dbReference>
<feature type="transmembrane region" description="Helical" evidence="7">
    <location>
        <begin position="121"/>
        <end position="138"/>
    </location>
</feature>
<dbReference type="SUPFAM" id="SSF53649">
    <property type="entry name" value="Alkaline phosphatase-like"/>
    <property type="match status" value="1"/>
</dbReference>
<name>A0A7L7KPQ1_9MOLU</name>
<feature type="domain" description="Sulfatase N-terminal" evidence="8">
    <location>
        <begin position="263"/>
        <end position="566"/>
    </location>
</feature>
<dbReference type="PANTHER" id="PTHR47371">
    <property type="entry name" value="LIPOTEICHOIC ACID SYNTHASE"/>
    <property type="match status" value="1"/>
</dbReference>
<dbReference type="InterPro" id="IPR050448">
    <property type="entry name" value="OpgB/LTA_synthase_biosynth"/>
</dbReference>
<dbReference type="InterPro" id="IPR000917">
    <property type="entry name" value="Sulfatase_N"/>
</dbReference>
<feature type="transmembrane region" description="Helical" evidence="7">
    <location>
        <begin position="39"/>
        <end position="60"/>
    </location>
</feature>
<reference evidence="9 10" key="1">
    <citation type="submission" date="2020-02" db="EMBL/GenBank/DDBJ databases">
        <authorList>
            <person name="Zheng R.K."/>
            <person name="Sun C.M."/>
        </authorList>
    </citation>
    <scope>NUCLEOTIDE SEQUENCE [LARGE SCALE GENOMIC DNA]</scope>
    <source>
        <strain evidence="10">zrk13</strain>
    </source>
</reference>
<proteinExistence type="predicted"/>
<evidence type="ECO:0000259" key="8">
    <source>
        <dbReference type="Pfam" id="PF00884"/>
    </source>
</evidence>
<keyword evidence="6 7" id="KW-0472">Membrane</keyword>
<organism evidence="9 10">
    <name type="scientific">Candidatus Xianfuyuplasma coldseepsis</name>
    <dbReference type="NCBI Taxonomy" id="2782163"/>
    <lineage>
        <taxon>Bacteria</taxon>
        <taxon>Bacillati</taxon>
        <taxon>Mycoplasmatota</taxon>
        <taxon>Mollicutes</taxon>
        <taxon>Candidatus Izemoplasmatales</taxon>
        <taxon>Candidatus Izemoplasmataceae</taxon>
        <taxon>Candidatus Xianfuyuplasma</taxon>
    </lineage>
</organism>
<dbReference type="EMBL" id="CP048914">
    <property type="protein sequence ID" value="QMS84771.1"/>
    <property type="molecule type" value="Genomic_DNA"/>
</dbReference>
<dbReference type="AlphaFoldDB" id="A0A7L7KPQ1"/>
<sequence length="649" mass="76581">MKDTLRQSFNLLLFYLFSIVYLEVLFKIRVLNFQFDSDLFRIVIFSLFYSFLFLFILKFFGEKTVKTVTYVLVVLITFLYFNQEIYSSFVEGFYSITVIGDFTAGLSFFSDYLESIRLGHIAYLLPIASLIALDYFKLKFFHIEYCGLKQPLYFLLLSFLFYFGALQTVSDESIIRNQDGEIITIENVGTLLSYSDLDLYTYMYNSQDALKKFGLLTYTQRDFMQLFRNDPISPQAYEVLIEDFINNQPGHIVNAHSNIFDDKNFILIMAESLDTFAINETLTPTLYRLKTEYAYFENYYSPLYYRSTADSEFLVQTSMYPDKNVTLSMDAYMENTFPNTLPKLFKEQGYTTYSFHNYFDYFYPRGDFHLQTLGYDQFWGSEELGITTGFDPDRVIVDHIWQSDYDMMKRIVPKFINDDKFFVNILTVSGHFNYAETHEIARPDYVEAVQEYLDNLEEPVEYSDQILYYLAVHMEVDRAVQYLIDELENANKLDDTVIMIFGDHYAYGIDNEDIWAYDDEYKTDNDELELHNVPLMIMSNSTQMRGIKTAYASTIDITPTVSNLFGLNLNYKQVFGNDIFAINEHIVRFADGSFISSDFRYDALSENYIINDETISEQYIYQINQNLMNNYMYNLLMLEYDYFKEDTEE</sequence>